<dbReference type="EMBL" id="FCOX02000046">
    <property type="protein sequence ID" value="SAL01867.1"/>
    <property type="molecule type" value="Genomic_DNA"/>
</dbReference>
<protein>
    <submittedName>
        <fullName evidence="3">LysR family transcriptional regulator</fullName>
    </submittedName>
</protein>
<dbReference type="GO" id="GO:0043565">
    <property type="term" value="F:sequence-specific DNA binding"/>
    <property type="evidence" value="ECO:0007669"/>
    <property type="project" value="TreeGrafter"/>
</dbReference>
<dbReference type="CDD" id="cd08474">
    <property type="entry name" value="PBP2_CrgA_like_5"/>
    <property type="match status" value="1"/>
</dbReference>
<sequence length="255" mass="28846">MQLVSRTTRSVSPTDAGERLISAIRPRFEEIEAEVDSLRAMTNRPGGTVRITTTDYAANAYVWPRLQPLLRQYPELHVELVSDYGLADIVADRYDIGVRLGDQVAKDMVAVRIAPDMTMAIVASPAYLKTTPPAKTPQELMLHNCINLRLPTRDSLLPWELRKGRRELHVRVEGQLVFNNVYQMTDAALAGFGLAYIPKELAEAHVRAGRLRWVLEDWFPTFVGYHVYYSCRRKSSRAVELVVDALKTGYQHPAP</sequence>
<dbReference type="Proteomes" id="UP000071859">
    <property type="component" value="Unassembled WGS sequence"/>
</dbReference>
<dbReference type="Gene3D" id="3.40.190.290">
    <property type="match status" value="1"/>
</dbReference>
<dbReference type="PANTHER" id="PTHR30537:SF1">
    <property type="entry name" value="HTH-TYPE TRANSCRIPTIONAL REGULATOR PGRR"/>
    <property type="match status" value="1"/>
</dbReference>
<gene>
    <name evidence="3" type="ORF">AWB78_06229</name>
</gene>
<evidence type="ECO:0000256" key="1">
    <source>
        <dbReference type="ARBA" id="ARBA00009437"/>
    </source>
</evidence>
<reference evidence="3" key="1">
    <citation type="submission" date="2016-01" db="EMBL/GenBank/DDBJ databases">
        <authorList>
            <person name="Peeters C."/>
        </authorList>
    </citation>
    <scope>NUCLEOTIDE SEQUENCE</scope>
    <source>
        <strain evidence="3">LMG 29321</strain>
    </source>
</reference>
<dbReference type="Pfam" id="PF03466">
    <property type="entry name" value="LysR_substrate"/>
    <property type="match status" value="1"/>
</dbReference>
<dbReference type="SUPFAM" id="SSF53850">
    <property type="entry name" value="Periplasmic binding protein-like II"/>
    <property type="match status" value="1"/>
</dbReference>
<dbReference type="PANTHER" id="PTHR30537">
    <property type="entry name" value="HTH-TYPE TRANSCRIPTIONAL REGULATOR"/>
    <property type="match status" value="1"/>
</dbReference>
<dbReference type="AlphaFoldDB" id="A0A158E7D4"/>
<evidence type="ECO:0000313" key="3">
    <source>
        <dbReference type="EMBL" id="SAL01867.1"/>
    </source>
</evidence>
<dbReference type="GO" id="GO:0003700">
    <property type="term" value="F:DNA-binding transcription factor activity"/>
    <property type="evidence" value="ECO:0007669"/>
    <property type="project" value="TreeGrafter"/>
</dbReference>
<evidence type="ECO:0000313" key="4">
    <source>
        <dbReference type="Proteomes" id="UP000071859"/>
    </source>
</evidence>
<feature type="domain" description="LysR substrate-binding" evidence="2">
    <location>
        <begin position="44"/>
        <end position="248"/>
    </location>
</feature>
<comment type="caution">
    <text evidence="3">The sequence shown here is derived from an EMBL/GenBank/DDBJ whole genome shotgun (WGS) entry which is preliminary data.</text>
</comment>
<comment type="similarity">
    <text evidence="1">Belongs to the LysR transcriptional regulatory family.</text>
</comment>
<dbReference type="GO" id="GO:0006351">
    <property type="term" value="P:DNA-templated transcription"/>
    <property type="evidence" value="ECO:0007669"/>
    <property type="project" value="TreeGrafter"/>
</dbReference>
<evidence type="ECO:0000259" key="2">
    <source>
        <dbReference type="Pfam" id="PF03466"/>
    </source>
</evidence>
<organism evidence="3 4">
    <name type="scientific">Caballeronia calidae</name>
    <dbReference type="NCBI Taxonomy" id="1777139"/>
    <lineage>
        <taxon>Bacteria</taxon>
        <taxon>Pseudomonadati</taxon>
        <taxon>Pseudomonadota</taxon>
        <taxon>Betaproteobacteria</taxon>
        <taxon>Burkholderiales</taxon>
        <taxon>Burkholderiaceae</taxon>
        <taxon>Caballeronia</taxon>
    </lineage>
</organism>
<accession>A0A158E7D4</accession>
<name>A0A158E7D4_9BURK</name>
<dbReference type="FunFam" id="3.40.190.290:FF:000012">
    <property type="entry name" value="Transcriptional regulator, LysR family"/>
    <property type="match status" value="1"/>
</dbReference>
<dbReference type="InterPro" id="IPR058163">
    <property type="entry name" value="LysR-type_TF_proteobact-type"/>
</dbReference>
<proteinExistence type="inferred from homology"/>
<keyword evidence="4" id="KW-1185">Reference proteome</keyword>
<dbReference type="InterPro" id="IPR005119">
    <property type="entry name" value="LysR_subst-bd"/>
</dbReference>